<protein>
    <submittedName>
        <fullName evidence="2">Uncharacterized protein</fullName>
    </submittedName>
</protein>
<feature type="chain" id="PRO_5045605508" evidence="1">
    <location>
        <begin position="19"/>
        <end position="90"/>
    </location>
</feature>
<evidence type="ECO:0000313" key="3">
    <source>
        <dbReference type="Proteomes" id="UP001174867"/>
    </source>
</evidence>
<sequence>MKLKKMLLFIFWCNIVNAHDINVADCSYDILIQQDKVYWCLMDKYQQSVLELKREEVRAERKLKKMIISQPKGVMMMALSKMTLMFIWQI</sequence>
<dbReference type="RefSeq" id="WP_301702818.1">
    <property type="nucleotide sequence ID" value="NZ_JAUJYW010000015.1"/>
</dbReference>
<comment type="caution">
    <text evidence="2">The sequence shown here is derived from an EMBL/GenBank/DDBJ whole genome shotgun (WGS) entry which is preliminary data.</text>
</comment>
<keyword evidence="3" id="KW-1185">Reference proteome</keyword>
<evidence type="ECO:0000256" key="1">
    <source>
        <dbReference type="SAM" id="SignalP"/>
    </source>
</evidence>
<keyword evidence="1" id="KW-0732">Signal</keyword>
<proteinExistence type="predicted"/>
<dbReference type="Proteomes" id="UP001174867">
    <property type="component" value="Unassembled WGS sequence"/>
</dbReference>
<reference evidence="2 3" key="1">
    <citation type="submission" date="2023-07" db="EMBL/GenBank/DDBJ databases">
        <title>Citrobacter selenititolerans sp. nov., isolated from seleniferous soil.</title>
        <authorList>
            <person name="Zhang S."/>
            <person name="Li K."/>
            <person name="Peng J."/>
            <person name="Wang H."/>
            <person name="Sun J."/>
            <person name="Guo Y."/>
        </authorList>
    </citation>
    <scope>NUCLEOTIDE SEQUENCE [LARGE SCALE GENOMIC DNA]</scope>
    <source>
        <strain evidence="2 3">S2-9</strain>
    </source>
</reference>
<gene>
    <name evidence="2" type="ORF">Q0A17_22580</name>
</gene>
<evidence type="ECO:0000313" key="2">
    <source>
        <dbReference type="EMBL" id="MDN8602164.1"/>
    </source>
</evidence>
<dbReference type="EMBL" id="JAUJYW010000015">
    <property type="protein sequence ID" value="MDN8602164.1"/>
    <property type="molecule type" value="Genomic_DNA"/>
</dbReference>
<name>A0ABT8Q3N4_9ENTR</name>
<feature type="signal peptide" evidence="1">
    <location>
        <begin position="1"/>
        <end position="18"/>
    </location>
</feature>
<accession>A0ABT8Q3N4</accession>
<organism evidence="2 3">
    <name type="scientific">Citrobacter enshiensis</name>
    <dbReference type="NCBI Taxonomy" id="2971264"/>
    <lineage>
        <taxon>Bacteria</taxon>
        <taxon>Pseudomonadati</taxon>
        <taxon>Pseudomonadota</taxon>
        <taxon>Gammaproteobacteria</taxon>
        <taxon>Enterobacterales</taxon>
        <taxon>Enterobacteriaceae</taxon>
        <taxon>Citrobacter</taxon>
    </lineage>
</organism>